<feature type="binding site" evidence="10">
    <location>
        <position position="51"/>
    </location>
    <ligand>
        <name>Mn(2+)</name>
        <dbReference type="ChEBI" id="CHEBI:29035"/>
    </ligand>
</feature>
<evidence type="ECO:0000313" key="13">
    <source>
        <dbReference type="Proteomes" id="UP001157126"/>
    </source>
</evidence>
<dbReference type="InterPro" id="IPR015797">
    <property type="entry name" value="NUDIX_hydrolase-like_dom_sf"/>
</dbReference>
<dbReference type="EC" id="5.3.3.2" evidence="3 10"/>
<comment type="function">
    <text evidence="10">Catalyzes the 1,3-allylic rearrangement of the homoallylic substrate isopentenyl (IPP) to its highly electrophilic allylic isomer, dimethylallyl diphosphate (DMAPP).</text>
</comment>
<dbReference type="PANTHER" id="PTHR10885">
    <property type="entry name" value="ISOPENTENYL-DIPHOSPHATE DELTA-ISOMERASE"/>
    <property type="match status" value="1"/>
</dbReference>
<keyword evidence="9 10" id="KW-0413">Isomerase</keyword>
<evidence type="ECO:0000256" key="10">
    <source>
        <dbReference type="HAMAP-Rule" id="MF_00202"/>
    </source>
</evidence>
<accession>A0ABQ6IUE3</accession>
<dbReference type="InterPro" id="IPR011876">
    <property type="entry name" value="IsopentenylPP_isomerase_typ1"/>
</dbReference>
<dbReference type="SUPFAM" id="SSF55811">
    <property type="entry name" value="Nudix"/>
    <property type="match status" value="1"/>
</dbReference>
<evidence type="ECO:0000313" key="12">
    <source>
        <dbReference type="EMBL" id="GMA41555.1"/>
    </source>
</evidence>
<comment type="caution">
    <text evidence="12">The sequence shown here is derived from an EMBL/GenBank/DDBJ whole genome shotgun (WGS) entry which is preliminary data.</text>
</comment>
<dbReference type="Pfam" id="PF00293">
    <property type="entry name" value="NUDIX"/>
    <property type="match status" value="1"/>
</dbReference>
<keyword evidence="6 10" id="KW-0460">Magnesium</keyword>
<evidence type="ECO:0000256" key="3">
    <source>
        <dbReference type="ARBA" id="ARBA00012057"/>
    </source>
</evidence>
<dbReference type="InterPro" id="IPR000086">
    <property type="entry name" value="NUDIX_hydrolase_dom"/>
</dbReference>
<evidence type="ECO:0000256" key="8">
    <source>
        <dbReference type="ARBA" id="ARBA00023229"/>
    </source>
</evidence>
<dbReference type="Gene3D" id="3.90.79.10">
    <property type="entry name" value="Nucleoside Triphosphate Pyrophosphohydrolase"/>
    <property type="match status" value="1"/>
</dbReference>
<evidence type="ECO:0000259" key="11">
    <source>
        <dbReference type="PROSITE" id="PS51462"/>
    </source>
</evidence>
<feature type="binding site" evidence="10">
    <location>
        <position position="94"/>
    </location>
    <ligand>
        <name>Mn(2+)</name>
        <dbReference type="ChEBI" id="CHEBI:29035"/>
    </ligand>
</feature>
<evidence type="ECO:0000256" key="2">
    <source>
        <dbReference type="ARBA" id="ARBA00007579"/>
    </source>
</evidence>
<dbReference type="NCBIfam" id="NF002995">
    <property type="entry name" value="PRK03759.1"/>
    <property type="match status" value="1"/>
</dbReference>
<feature type="active site" evidence="10">
    <location>
        <position position="141"/>
    </location>
</feature>
<keyword evidence="4 10" id="KW-0963">Cytoplasm</keyword>
<dbReference type="Proteomes" id="UP001157126">
    <property type="component" value="Unassembled WGS sequence"/>
</dbReference>
<dbReference type="HAMAP" id="MF_00202">
    <property type="entry name" value="Idi"/>
    <property type="match status" value="1"/>
</dbReference>
<protein>
    <recommendedName>
        <fullName evidence="3 10">Isopentenyl-diphosphate Delta-isomerase</fullName>
        <shortName evidence="10">IPP isomerase</shortName>
        <ecNumber evidence="3 10">5.3.3.2</ecNumber>
    </recommendedName>
    <alternativeName>
        <fullName evidence="10">IPP:DMAPP isomerase</fullName>
    </alternativeName>
    <alternativeName>
        <fullName evidence="10">Isopentenyl pyrophosphate isomerase</fullName>
    </alternativeName>
</protein>
<dbReference type="CDD" id="cd02885">
    <property type="entry name" value="NUDIX_IPP_Isomerase"/>
    <property type="match status" value="1"/>
</dbReference>
<comment type="similarity">
    <text evidence="2 10">Belongs to the IPP isomerase type 1 family.</text>
</comment>
<feature type="binding site" evidence="10">
    <location>
        <position position="141"/>
    </location>
    <ligand>
        <name>Mn(2+)</name>
        <dbReference type="ChEBI" id="CHEBI:29035"/>
    </ligand>
</feature>
<sequence>MRPRDVPNILARTRRLGSSIMSISSPSTADEVVLLDDDGAAIGTAGRIEVHTTNTPLHLAFSFHAVHGERTLMTRRDVAKKTWPGVWSNTACGHPRPGESIEDAVRRRVAEELGAPVGDLRLALPDFRYRAVDASGVVENEICPVFVGTLEGDLDPDRSEIMDHAWIERDLVHQTARRAPFLLSPWSVMQFAALEDA</sequence>
<evidence type="ECO:0000256" key="1">
    <source>
        <dbReference type="ARBA" id="ARBA00004826"/>
    </source>
</evidence>
<keyword evidence="8 10" id="KW-0414">Isoprene biosynthesis</keyword>
<keyword evidence="13" id="KW-1185">Reference proteome</keyword>
<gene>
    <name evidence="10 12" type="primary">idi</name>
    <name evidence="12" type="ORF">GCM10025883_36000</name>
</gene>
<reference evidence="13" key="1">
    <citation type="journal article" date="2019" name="Int. J. Syst. Evol. Microbiol.">
        <title>The Global Catalogue of Microorganisms (GCM) 10K type strain sequencing project: providing services to taxonomists for standard genome sequencing and annotation.</title>
        <authorList>
            <consortium name="The Broad Institute Genomics Platform"/>
            <consortium name="The Broad Institute Genome Sequencing Center for Infectious Disease"/>
            <person name="Wu L."/>
            <person name="Ma J."/>
        </authorList>
    </citation>
    <scope>NUCLEOTIDE SEQUENCE [LARGE SCALE GENOMIC DNA]</scope>
    <source>
        <strain evidence="13">NBRC 113072</strain>
    </source>
</reference>
<comment type="catalytic activity">
    <reaction evidence="10">
        <text>isopentenyl diphosphate = dimethylallyl diphosphate</text>
        <dbReference type="Rhea" id="RHEA:23284"/>
        <dbReference type="ChEBI" id="CHEBI:57623"/>
        <dbReference type="ChEBI" id="CHEBI:128769"/>
        <dbReference type="EC" id="5.3.3.2"/>
    </reaction>
</comment>
<evidence type="ECO:0000256" key="6">
    <source>
        <dbReference type="ARBA" id="ARBA00022842"/>
    </source>
</evidence>
<feature type="binding site" evidence="10">
    <location>
        <position position="58"/>
    </location>
    <ligand>
        <name>Mn(2+)</name>
        <dbReference type="ChEBI" id="CHEBI:29035"/>
    </ligand>
</feature>
<feature type="binding site" evidence="10">
    <location>
        <position position="112"/>
    </location>
    <ligand>
        <name>Mg(2+)</name>
        <dbReference type="ChEBI" id="CHEBI:18420"/>
    </ligand>
</feature>
<name>A0ABQ6IUE3_9MICO</name>
<comment type="cofactor">
    <cofactor evidence="10">
        <name>Mg(2+)</name>
        <dbReference type="ChEBI" id="CHEBI:18420"/>
    </cofactor>
    <text evidence="10">Binds 1 Mg(2+) ion per subunit. The magnesium ion binds only when substrate is bound.</text>
</comment>
<comment type="cofactor">
    <cofactor evidence="10">
        <name>Mn(2+)</name>
        <dbReference type="ChEBI" id="CHEBI:29035"/>
    </cofactor>
    <text evidence="10">Binds 1 Mn(2+) ion per subunit.</text>
</comment>
<evidence type="ECO:0000256" key="5">
    <source>
        <dbReference type="ARBA" id="ARBA00022723"/>
    </source>
</evidence>
<dbReference type="EMBL" id="BSUO01000001">
    <property type="protein sequence ID" value="GMA41555.1"/>
    <property type="molecule type" value="Genomic_DNA"/>
</dbReference>
<feature type="active site" evidence="10">
    <location>
        <position position="92"/>
    </location>
</feature>
<keyword evidence="5 10" id="KW-0479">Metal-binding</keyword>
<dbReference type="PROSITE" id="PS51462">
    <property type="entry name" value="NUDIX"/>
    <property type="match status" value="1"/>
</dbReference>
<keyword evidence="7 10" id="KW-0464">Manganese</keyword>
<feature type="domain" description="Nudix hydrolase" evidence="11">
    <location>
        <begin position="56"/>
        <end position="189"/>
    </location>
</feature>
<proteinExistence type="inferred from homology"/>
<dbReference type="NCBIfam" id="TIGR02150">
    <property type="entry name" value="IPP_isom_1"/>
    <property type="match status" value="1"/>
</dbReference>
<evidence type="ECO:0000256" key="7">
    <source>
        <dbReference type="ARBA" id="ARBA00023211"/>
    </source>
</evidence>
<dbReference type="PANTHER" id="PTHR10885:SF0">
    <property type="entry name" value="ISOPENTENYL-DIPHOSPHATE DELTA-ISOMERASE"/>
    <property type="match status" value="1"/>
</dbReference>
<organism evidence="12 13">
    <name type="scientific">Mobilicoccus caccae</name>
    <dbReference type="NCBI Taxonomy" id="1859295"/>
    <lineage>
        <taxon>Bacteria</taxon>
        <taxon>Bacillati</taxon>
        <taxon>Actinomycetota</taxon>
        <taxon>Actinomycetes</taxon>
        <taxon>Micrococcales</taxon>
        <taxon>Dermatophilaceae</taxon>
        <taxon>Mobilicoccus</taxon>
    </lineage>
</organism>
<evidence type="ECO:0000256" key="4">
    <source>
        <dbReference type="ARBA" id="ARBA00022490"/>
    </source>
</evidence>
<dbReference type="PIRSF" id="PIRSF018427">
    <property type="entry name" value="Isopntndiph_ism"/>
    <property type="match status" value="1"/>
</dbReference>
<evidence type="ECO:0000256" key="9">
    <source>
        <dbReference type="ARBA" id="ARBA00023235"/>
    </source>
</evidence>
<comment type="subcellular location">
    <subcellularLocation>
        <location evidence="10">Cytoplasm</location>
    </subcellularLocation>
</comment>
<dbReference type="InterPro" id="IPR056375">
    <property type="entry name" value="Idi_bact"/>
</dbReference>
<comment type="pathway">
    <text evidence="1 10">Isoprenoid biosynthesis; dimethylallyl diphosphate biosynthesis; dimethylallyl diphosphate from isopentenyl diphosphate: step 1/1.</text>
</comment>
<feature type="binding site" evidence="10">
    <location>
        <position position="139"/>
    </location>
    <ligand>
        <name>Mn(2+)</name>
        <dbReference type="ChEBI" id="CHEBI:29035"/>
    </ligand>
</feature>